<evidence type="ECO:0000313" key="6">
    <source>
        <dbReference type="Proteomes" id="UP000257109"/>
    </source>
</evidence>
<dbReference type="InterPro" id="IPR004331">
    <property type="entry name" value="SPX_dom"/>
</dbReference>
<evidence type="ECO:0000259" key="4">
    <source>
        <dbReference type="PROSITE" id="PS51382"/>
    </source>
</evidence>
<dbReference type="PROSITE" id="PS51382">
    <property type="entry name" value="SPX"/>
    <property type="match status" value="1"/>
</dbReference>
<evidence type="ECO:0000256" key="1">
    <source>
        <dbReference type="ARBA" id="ARBA00004123"/>
    </source>
</evidence>
<dbReference type="STRING" id="157652.A0A371HJ94"/>
<dbReference type="InterPro" id="IPR031142">
    <property type="entry name" value="SPX_prot"/>
</dbReference>
<dbReference type="GO" id="GO:0016036">
    <property type="term" value="P:cellular response to phosphate starvation"/>
    <property type="evidence" value="ECO:0007669"/>
    <property type="project" value="InterPro"/>
</dbReference>
<organism evidence="5 6">
    <name type="scientific">Mucuna pruriens</name>
    <name type="common">Velvet bean</name>
    <name type="synonym">Dolichos pruriens</name>
    <dbReference type="NCBI Taxonomy" id="157652"/>
    <lineage>
        <taxon>Eukaryota</taxon>
        <taxon>Viridiplantae</taxon>
        <taxon>Streptophyta</taxon>
        <taxon>Embryophyta</taxon>
        <taxon>Tracheophyta</taxon>
        <taxon>Spermatophyta</taxon>
        <taxon>Magnoliopsida</taxon>
        <taxon>eudicotyledons</taxon>
        <taxon>Gunneridae</taxon>
        <taxon>Pentapetalae</taxon>
        <taxon>rosids</taxon>
        <taxon>fabids</taxon>
        <taxon>Fabales</taxon>
        <taxon>Fabaceae</taxon>
        <taxon>Papilionoideae</taxon>
        <taxon>50 kb inversion clade</taxon>
        <taxon>NPAAA clade</taxon>
        <taxon>indigoferoid/millettioid clade</taxon>
        <taxon>Phaseoleae</taxon>
        <taxon>Mucuna</taxon>
    </lineage>
</organism>
<accession>A0A371HJ94</accession>
<reference evidence="5" key="1">
    <citation type="submission" date="2018-05" db="EMBL/GenBank/DDBJ databases">
        <title>Draft genome of Mucuna pruriens seed.</title>
        <authorList>
            <person name="Nnadi N.E."/>
            <person name="Vos R."/>
            <person name="Hasami M.H."/>
            <person name="Devisetty U.K."/>
            <person name="Aguiy J.C."/>
        </authorList>
    </citation>
    <scope>NUCLEOTIDE SEQUENCE [LARGE SCALE GENOMIC DNA]</scope>
    <source>
        <strain evidence="5">JCA_2017</strain>
    </source>
</reference>
<protein>
    <submittedName>
        <fullName evidence="5">SPX domain-containing protein 2</fullName>
    </submittedName>
</protein>
<dbReference type="CDD" id="cd14481">
    <property type="entry name" value="SPX_AtSPX1_like"/>
    <property type="match status" value="1"/>
</dbReference>
<dbReference type="AlphaFoldDB" id="A0A371HJ94"/>
<proteinExistence type="predicted"/>
<keyword evidence="6" id="KW-1185">Reference proteome</keyword>
<evidence type="ECO:0000256" key="3">
    <source>
        <dbReference type="SAM" id="MobiDB-lite"/>
    </source>
</evidence>
<dbReference type="OrthoDB" id="6493944at2759"/>
<evidence type="ECO:0000256" key="2">
    <source>
        <dbReference type="ARBA" id="ARBA00023242"/>
    </source>
</evidence>
<feature type="compositionally biased region" description="Basic and acidic residues" evidence="3">
    <location>
        <begin position="40"/>
        <end position="51"/>
    </location>
</feature>
<dbReference type="PANTHER" id="PTHR45978:SF5">
    <property type="entry name" value="SPX DOMAIN-CONTAINING PROTEIN 2"/>
    <property type="match status" value="1"/>
</dbReference>
<dbReference type="Proteomes" id="UP000257109">
    <property type="component" value="Unassembled WGS sequence"/>
</dbReference>
<gene>
    <name evidence="5" type="primary">SPX2</name>
    <name evidence="5" type="ORF">CR513_13623</name>
</gene>
<dbReference type="PANTHER" id="PTHR45978">
    <property type="entry name" value="SPX DOMAIN-CONTAINING PROTEIN 3"/>
    <property type="match status" value="1"/>
</dbReference>
<name>A0A371HJ94_MUCPR</name>
<sequence>MKFGKSLSSQIEKTLPEWRDKFLSYKELKKKLKQFDPPAVDDRPAAKRLKADPTAPDAADMSKEETDFRTLLQNELDKFNGFFVEKEEEYIIRLKELQDRVAKVQGSSEEMMKIHKEIVDFHGEMVLLENYSALNYTGLVKILKKYDKRTGALIRLPFIQKVLQQPFFTTDLLYKLVKECETMLDRLFPVNDPPPVSGETAPQAEGRDPSTSTTTKSDGLLIPKELAEIEYMESLYMKSTVSALHVLQEIRSGSSTVSMFSLPPLKKSDSEETWKKIPVLEQAAKGKKKKQRIIHEKTTLHSIRVKCRKQVKFSCKGNITIQVLLIIEEKTCKRPVADIFINKKLPRSIDAKTNELNQIPMYAVQRHVVPASEGDETRKTLTHGIASYSTKLPESSIDAEQANAAKFGMRAWASFPLAKRRRPVLVKFNVALGGSESQDPNSMLLSPVPSFASNMKNSDNRTVYVFIV</sequence>
<feature type="domain" description="SPX" evidence="4">
    <location>
        <begin position="1"/>
        <end position="160"/>
    </location>
</feature>
<dbReference type="GO" id="GO:0005634">
    <property type="term" value="C:nucleus"/>
    <property type="evidence" value="ECO:0007669"/>
    <property type="project" value="UniProtKB-SubCell"/>
</dbReference>
<comment type="subcellular location">
    <subcellularLocation>
        <location evidence="1">Nucleus</location>
    </subcellularLocation>
</comment>
<dbReference type="EMBL" id="QJKJ01002443">
    <property type="protein sequence ID" value="RDY02867.1"/>
    <property type="molecule type" value="Genomic_DNA"/>
</dbReference>
<comment type="caution">
    <text evidence="5">The sequence shown here is derived from an EMBL/GenBank/DDBJ whole genome shotgun (WGS) entry which is preliminary data.</text>
</comment>
<keyword evidence="2" id="KW-0539">Nucleus</keyword>
<evidence type="ECO:0000313" key="5">
    <source>
        <dbReference type="EMBL" id="RDY02867.1"/>
    </source>
</evidence>
<dbReference type="Pfam" id="PF03105">
    <property type="entry name" value="SPX"/>
    <property type="match status" value="2"/>
</dbReference>
<feature type="region of interest" description="Disordered" evidence="3">
    <location>
        <begin position="35"/>
        <end position="63"/>
    </location>
</feature>
<feature type="region of interest" description="Disordered" evidence="3">
    <location>
        <begin position="188"/>
        <end position="217"/>
    </location>
</feature>